<comment type="caution">
    <text evidence="2">The sequence shown here is derived from an EMBL/GenBank/DDBJ whole genome shotgun (WGS) entry which is preliminary data.</text>
</comment>
<evidence type="ECO:0000313" key="2">
    <source>
        <dbReference type="EMBL" id="KAF7123912.1"/>
    </source>
</evidence>
<gene>
    <name evidence="2" type="ORF">RHSIM_Rhsim12G0101400</name>
</gene>
<dbReference type="InterPro" id="IPR027417">
    <property type="entry name" value="P-loop_NTPase"/>
</dbReference>
<reference evidence="2" key="1">
    <citation type="submission" date="2019-11" db="EMBL/GenBank/DDBJ databases">
        <authorList>
            <person name="Liu Y."/>
            <person name="Hou J."/>
            <person name="Li T.-Q."/>
            <person name="Guan C.-H."/>
            <person name="Wu X."/>
            <person name="Wu H.-Z."/>
            <person name="Ling F."/>
            <person name="Zhang R."/>
            <person name="Shi X.-G."/>
            <person name="Ren J.-P."/>
            <person name="Chen E.-F."/>
            <person name="Sun J.-M."/>
        </authorList>
    </citation>
    <scope>NUCLEOTIDE SEQUENCE</scope>
    <source>
        <strain evidence="2">Adult_tree_wgs_1</strain>
        <tissue evidence="2">Leaves</tissue>
    </source>
</reference>
<dbReference type="OrthoDB" id="1938625at2759"/>
<organism evidence="2 3">
    <name type="scientific">Rhododendron simsii</name>
    <name type="common">Sims's rhododendron</name>
    <dbReference type="NCBI Taxonomy" id="118357"/>
    <lineage>
        <taxon>Eukaryota</taxon>
        <taxon>Viridiplantae</taxon>
        <taxon>Streptophyta</taxon>
        <taxon>Embryophyta</taxon>
        <taxon>Tracheophyta</taxon>
        <taxon>Spermatophyta</taxon>
        <taxon>Magnoliopsida</taxon>
        <taxon>eudicotyledons</taxon>
        <taxon>Gunneridae</taxon>
        <taxon>Pentapetalae</taxon>
        <taxon>asterids</taxon>
        <taxon>Ericales</taxon>
        <taxon>Ericaceae</taxon>
        <taxon>Ericoideae</taxon>
        <taxon>Rhodoreae</taxon>
        <taxon>Rhododendron</taxon>
    </lineage>
</organism>
<dbReference type="SUPFAM" id="SSF52540">
    <property type="entry name" value="P-loop containing nucleoside triphosphate hydrolases"/>
    <property type="match status" value="1"/>
</dbReference>
<dbReference type="AlphaFoldDB" id="A0A834G1R9"/>
<accession>A0A834G1R9</accession>
<proteinExistence type="predicted"/>
<dbReference type="EMBL" id="WJXA01000012">
    <property type="protein sequence ID" value="KAF7123912.1"/>
    <property type="molecule type" value="Genomic_DNA"/>
</dbReference>
<sequence>MRNKRLTVNLKQSSISTPVTHSPGEELSDSEDELLKVLEGVVQGVKGEAAELVSNGSFVFNKYLSKEKSLLPDFHFDWRCGNTKLINLYFAEDLMIYCKGDLTSVNHIQAALTEFHALSGLSPCPGKSSIYFSGVNTSSRLAILNVLGFKEGTLPIRHLEVPLISTKLKASDRQRLVDSITAKTKSWINRDLTYSDLKKTGAKVSWEHLCSPKRRGGVGLGFKSMQVWIVPDFWGEQSMWCQWAEYITQRAILATRNESVDMLNEKLIAGEERKYVSHDEAIDDTHCYYLDEFFNTLTSNGLPPHELVLKVNSPIMLLKNLNPSVGLCNGTRMVCKGFQRNVIHAEITLGQQAGKQFFKILEDLTSLLRGTEQDTLITMFGNVDQDEDKVSTLKEKLPKDIDDLIDKAIQAKLHEVALIQKKNRRRVKAEFPKEIQHVLEKAFQAKVKDLKWKLHTAILMKRIKVVEFNKNNFKKMHILIIPHLQPKRRIKEHHNNQSPTERYTICKVILQDMVR</sequence>
<dbReference type="InterPro" id="IPR049163">
    <property type="entry name" value="Pif1-like_2B_dom"/>
</dbReference>
<evidence type="ECO:0000313" key="3">
    <source>
        <dbReference type="Proteomes" id="UP000626092"/>
    </source>
</evidence>
<keyword evidence="3" id="KW-1185">Reference proteome</keyword>
<dbReference type="Proteomes" id="UP000626092">
    <property type="component" value="Unassembled WGS sequence"/>
</dbReference>
<protein>
    <recommendedName>
        <fullName evidence="1">DNA helicase Pif1-like 2B domain-containing protein</fullName>
    </recommendedName>
</protein>
<dbReference type="Pfam" id="PF21530">
    <property type="entry name" value="Pif1_2B_dom"/>
    <property type="match status" value="1"/>
</dbReference>
<dbReference type="PANTHER" id="PTHR10492">
    <property type="match status" value="1"/>
</dbReference>
<dbReference type="PANTHER" id="PTHR10492:SF94">
    <property type="entry name" value="ATP-DEPENDENT DNA HELICASE"/>
    <property type="match status" value="1"/>
</dbReference>
<name>A0A834G1R9_RHOSS</name>
<feature type="domain" description="DNA helicase Pif1-like 2B" evidence="1">
    <location>
        <begin position="292"/>
        <end position="335"/>
    </location>
</feature>
<evidence type="ECO:0000259" key="1">
    <source>
        <dbReference type="Pfam" id="PF21530"/>
    </source>
</evidence>